<evidence type="ECO:0000256" key="1">
    <source>
        <dbReference type="ARBA" id="ARBA00010062"/>
    </source>
</evidence>
<dbReference type="RefSeq" id="WP_192776919.1">
    <property type="nucleotide sequence ID" value="NZ_BAAASY010000034.1"/>
</dbReference>
<comment type="caution">
    <text evidence="5">The sequence shown here is derived from an EMBL/GenBank/DDBJ whole genome shotgun (WGS) entry which is preliminary data.</text>
</comment>
<dbReference type="Pfam" id="PF13458">
    <property type="entry name" value="Peripla_BP_6"/>
    <property type="match status" value="1"/>
</dbReference>
<evidence type="ECO:0000259" key="4">
    <source>
        <dbReference type="Pfam" id="PF13458"/>
    </source>
</evidence>
<name>A0ABR9KJE0_9ACTN</name>
<feature type="chain" id="PRO_5045835189" evidence="3">
    <location>
        <begin position="21"/>
        <end position="413"/>
    </location>
</feature>
<dbReference type="InterPro" id="IPR028081">
    <property type="entry name" value="Leu-bd"/>
</dbReference>
<dbReference type="CDD" id="cd06342">
    <property type="entry name" value="PBP1_ABC_LIVBP-like"/>
    <property type="match status" value="1"/>
</dbReference>
<feature type="signal peptide" evidence="3">
    <location>
        <begin position="1"/>
        <end position="20"/>
    </location>
</feature>
<accession>A0ABR9KJE0</accession>
<dbReference type="Gene3D" id="3.40.50.2300">
    <property type="match status" value="2"/>
</dbReference>
<gene>
    <name evidence="5" type="ORF">H4W81_004906</name>
</gene>
<dbReference type="PANTHER" id="PTHR47151">
    <property type="entry name" value="LEU/ILE/VAL-BINDING ABC TRANSPORTER SUBUNIT"/>
    <property type="match status" value="1"/>
</dbReference>
<dbReference type="EMBL" id="JADBEF010000001">
    <property type="protein sequence ID" value="MBE1562127.1"/>
    <property type="molecule type" value="Genomic_DNA"/>
</dbReference>
<dbReference type="PANTHER" id="PTHR47151:SF2">
    <property type="entry name" value="AMINO ACID BINDING PROTEIN"/>
    <property type="match status" value="1"/>
</dbReference>
<sequence>MRSKSTAVLSSLLAIGAAMATSACGGGKTEAAGGTGGCDTSKGTLVIGVIAPMSGKLSAIGLGIRNSVQLAVDQANATCAVKGYQLKMDAQDDEANPDKGAAAAQRFADDANVVGIVGSYNSGVARAIQPKIASTKLVQISPGNTDPALTRGAEYATAPKRQYDNYFRVVGTDDLQGPFNARYLVGGEGMKRIAIVTDGKAVAENMATEFAKEAEKLGGTIVGREKVNENDSDFSSVLTKIKSLKPDAIFTGTDYSIGGPLAKQAKDLGLNVPMSGNDGLFDAQFIALGGRDGDIAASVGAPIDKLSTGAAFVEAYKKRNFAEGYGGFGAFAYDAANVIVSSIGKVTANGAWTGAPEQRTALVKEVQEYSTDQGANGVVGFDEYGDSKNKLFTVYKVTNGAWKDVESSQFEAK</sequence>
<evidence type="ECO:0000313" key="5">
    <source>
        <dbReference type="EMBL" id="MBE1562127.1"/>
    </source>
</evidence>
<feature type="domain" description="Leucine-binding protein" evidence="4">
    <location>
        <begin position="45"/>
        <end position="398"/>
    </location>
</feature>
<dbReference type="Proteomes" id="UP000661607">
    <property type="component" value="Unassembled WGS sequence"/>
</dbReference>
<evidence type="ECO:0000256" key="2">
    <source>
        <dbReference type="ARBA" id="ARBA00022729"/>
    </source>
</evidence>
<dbReference type="PROSITE" id="PS51257">
    <property type="entry name" value="PROKAR_LIPOPROTEIN"/>
    <property type="match status" value="1"/>
</dbReference>
<evidence type="ECO:0000256" key="3">
    <source>
        <dbReference type="SAM" id="SignalP"/>
    </source>
</evidence>
<organism evidence="5 6">
    <name type="scientific">Nonomuraea africana</name>
    <dbReference type="NCBI Taxonomy" id="46171"/>
    <lineage>
        <taxon>Bacteria</taxon>
        <taxon>Bacillati</taxon>
        <taxon>Actinomycetota</taxon>
        <taxon>Actinomycetes</taxon>
        <taxon>Streptosporangiales</taxon>
        <taxon>Streptosporangiaceae</taxon>
        <taxon>Nonomuraea</taxon>
    </lineage>
</organism>
<evidence type="ECO:0000313" key="6">
    <source>
        <dbReference type="Proteomes" id="UP000661607"/>
    </source>
</evidence>
<dbReference type="InterPro" id="IPR028082">
    <property type="entry name" value="Peripla_BP_I"/>
</dbReference>
<protein>
    <submittedName>
        <fullName evidence="5">Branched-chain amino acid transport system substrate-binding protein</fullName>
    </submittedName>
</protein>
<dbReference type="SUPFAM" id="SSF53822">
    <property type="entry name" value="Periplasmic binding protein-like I"/>
    <property type="match status" value="1"/>
</dbReference>
<comment type="similarity">
    <text evidence="1">Belongs to the leucine-binding protein family.</text>
</comment>
<reference evidence="5 6" key="1">
    <citation type="submission" date="2020-10" db="EMBL/GenBank/DDBJ databases">
        <title>Sequencing the genomes of 1000 actinobacteria strains.</title>
        <authorList>
            <person name="Klenk H.-P."/>
        </authorList>
    </citation>
    <scope>NUCLEOTIDE SEQUENCE [LARGE SCALE GENOMIC DNA]</scope>
    <source>
        <strain evidence="5 6">DSM 43748</strain>
    </source>
</reference>
<proteinExistence type="inferred from homology"/>
<keyword evidence="6" id="KW-1185">Reference proteome</keyword>
<keyword evidence="2 3" id="KW-0732">Signal</keyword>